<feature type="region of interest" description="Disordered" evidence="1">
    <location>
        <begin position="1"/>
        <end position="20"/>
    </location>
</feature>
<feature type="compositionally biased region" description="Polar residues" evidence="1">
    <location>
        <begin position="7"/>
        <end position="16"/>
    </location>
</feature>
<sequence>MAPGFQMTGNGAMQTKGTEERKGKELAAEERQAACLTLAAEGRTKRKERRRMACWWPRCVAAQINRWGSSSIIMTYEGSRGGRRGGLDGRWTDDTAKQNQTGRWARIIMAHGLQTPKNGCSPPPAQLTSPLTLASSGRLVAFPSCQVAGLLGRGARWQAWAKP</sequence>
<gene>
    <name evidence="2" type="ORF">BO71DRAFT_161625</name>
</gene>
<evidence type="ECO:0000313" key="3">
    <source>
        <dbReference type="Proteomes" id="UP000247810"/>
    </source>
</evidence>
<evidence type="ECO:0000313" key="2">
    <source>
        <dbReference type="EMBL" id="PYH96835.1"/>
    </source>
</evidence>
<dbReference type="AlphaFoldDB" id="A0A319DHA3"/>
<protein>
    <submittedName>
        <fullName evidence="2">Uncharacterized protein</fullName>
    </submittedName>
</protein>
<name>A0A319DHA3_9EURO</name>
<proteinExistence type="predicted"/>
<organism evidence="2 3">
    <name type="scientific">Aspergillus ellipticus CBS 707.79</name>
    <dbReference type="NCBI Taxonomy" id="1448320"/>
    <lineage>
        <taxon>Eukaryota</taxon>
        <taxon>Fungi</taxon>
        <taxon>Dikarya</taxon>
        <taxon>Ascomycota</taxon>
        <taxon>Pezizomycotina</taxon>
        <taxon>Eurotiomycetes</taxon>
        <taxon>Eurotiomycetidae</taxon>
        <taxon>Eurotiales</taxon>
        <taxon>Aspergillaceae</taxon>
        <taxon>Aspergillus</taxon>
        <taxon>Aspergillus subgen. Circumdati</taxon>
    </lineage>
</organism>
<keyword evidence="3" id="KW-1185">Reference proteome</keyword>
<evidence type="ECO:0000256" key="1">
    <source>
        <dbReference type="SAM" id="MobiDB-lite"/>
    </source>
</evidence>
<accession>A0A319DHA3</accession>
<dbReference type="Proteomes" id="UP000247810">
    <property type="component" value="Unassembled WGS sequence"/>
</dbReference>
<dbReference type="VEuPathDB" id="FungiDB:BO71DRAFT_161625"/>
<dbReference type="EMBL" id="KZ825833">
    <property type="protein sequence ID" value="PYH96835.1"/>
    <property type="molecule type" value="Genomic_DNA"/>
</dbReference>
<reference evidence="2 3" key="1">
    <citation type="submission" date="2018-02" db="EMBL/GenBank/DDBJ databases">
        <title>The genomes of Aspergillus section Nigri reveals drivers in fungal speciation.</title>
        <authorList>
            <consortium name="DOE Joint Genome Institute"/>
            <person name="Vesth T.C."/>
            <person name="Nybo J."/>
            <person name="Theobald S."/>
            <person name="Brandl J."/>
            <person name="Frisvad J.C."/>
            <person name="Nielsen K.F."/>
            <person name="Lyhne E.K."/>
            <person name="Kogle M.E."/>
            <person name="Kuo A."/>
            <person name="Riley R."/>
            <person name="Clum A."/>
            <person name="Nolan M."/>
            <person name="Lipzen A."/>
            <person name="Salamov A."/>
            <person name="Henrissat B."/>
            <person name="Wiebenga A."/>
            <person name="De vries R.P."/>
            <person name="Grigoriev I.V."/>
            <person name="Mortensen U.H."/>
            <person name="Andersen M.R."/>
            <person name="Baker S.E."/>
        </authorList>
    </citation>
    <scope>NUCLEOTIDE SEQUENCE [LARGE SCALE GENOMIC DNA]</scope>
    <source>
        <strain evidence="2 3">CBS 707.79</strain>
    </source>
</reference>